<name>A0A3M2LM74_9ACTN</name>
<keyword evidence="2" id="KW-0812">Transmembrane</keyword>
<keyword evidence="2" id="KW-0472">Membrane</keyword>
<dbReference type="EMBL" id="RFFG01000096">
    <property type="protein sequence ID" value="RMI37920.1"/>
    <property type="molecule type" value="Genomic_DNA"/>
</dbReference>
<dbReference type="Proteomes" id="UP000282674">
    <property type="component" value="Unassembled WGS sequence"/>
</dbReference>
<reference evidence="3 4" key="1">
    <citation type="submission" date="2018-10" db="EMBL/GenBank/DDBJ databases">
        <title>Isolation from soil.</title>
        <authorList>
            <person name="Hu J."/>
        </authorList>
    </citation>
    <scope>NUCLEOTIDE SEQUENCE [LARGE SCALE GENOMIC DNA]</scope>
    <source>
        <strain evidence="3 4">NEAU-Ht49</strain>
    </source>
</reference>
<keyword evidence="4" id="KW-1185">Reference proteome</keyword>
<sequence>MTTGPTQRVFSGAGLSRAQRKGIACASCEKRWPRPHILLGTLADGSPLYVCADCAGALPKEQKPVPAPPTPAITTPAQPPRAAGAPLPITATSHRHSKASWLVLLTTLLFGLPLTAAFTLLCLARARPGR</sequence>
<keyword evidence="2" id="KW-1133">Transmembrane helix</keyword>
<protein>
    <submittedName>
        <fullName evidence="3">Uncharacterized protein</fullName>
    </submittedName>
</protein>
<feature type="region of interest" description="Disordered" evidence="1">
    <location>
        <begin position="61"/>
        <end position="90"/>
    </location>
</feature>
<feature type="transmembrane region" description="Helical" evidence="2">
    <location>
        <begin position="101"/>
        <end position="124"/>
    </location>
</feature>
<proteinExistence type="predicted"/>
<accession>A0A3M2LM74</accession>
<evidence type="ECO:0000256" key="2">
    <source>
        <dbReference type="SAM" id="Phobius"/>
    </source>
</evidence>
<comment type="caution">
    <text evidence="3">The sequence shown here is derived from an EMBL/GenBank/DDBJ whole genome shotgun (WGS) entry which is preliminary data.</text>
</comment>
<dbReference type="AlphaFoldDB" id="A0A3M2LM74"/>
<feature type="compositionally biased region" description="Low complexity" evidence="1">
    <location>
        <begin position="72"/>
        <end position="83"/>
    </location>
</feature>
<organism evidence="3 4">
    <name type="scientific">Actinomadura harenae</name>
    <dbReference type="NCBI Taxonomy" id="2483351"/>
    <lineage>
        <taxon>Bacteria</taxon>
        <taxon>Bacillati</taxon>
        <taxon>Actinomycetota</taxon>
        <taxon>Actinomycetes</taxon>
        <taxon>Streptosporangiales</taxon>
        <taxon>Thermomonosporaceae</taxon>
        <taxon>Actinomadura</taxon>
    </lineage>
</organism>
<evidence type="ECO:0000256" key="1">
    <source>
        <dbReference type="SAM" id="MobiDB-lite"/>
    </source>
</evidence>
<evidence type="ECO:0000313" key="4">
    <source>
        <dbReference type="Proteomes" id="UP000282674"/>
    </source>
</evidence>
<gene>
    <name evidence="3" type="ORF">EBO15_34500</name>
</gene>
<evidence type="ECO:0000313" key="3">
    <source>
        <dbReference type="EMBL" id="RMI37920.1"/>
    </source>
</evidence>